<evidence type="ECO:0000313" key="5">
    <source>
        <dbReference type="Proteomes" id="UP001501577"/>
    </source>
</evidence>
<name>A0ABN3Y438_9ENTE</name>
<feature type="binding site" evidence="3">
    <location>
        <position position="101"/>
    </location>
    <ligand>
        <name>ATP</name>
        <dbReference type="ChEBI" id="CHEBI:30616"/>
    </ligand>
</feature>
<sequence length="385" mass="44530">MNTCGIIAEYNPFHNGHKYQLQKAKEKAQADVMIVVMSGNFLQRGEPAIIDKWTRANEALQQGADLVVELPVHWSLQSADYFAKGSVRLLHALHCQNLSFGTDNSTDFDYASFGRFMLAHQKEFDKAYKEYDDPTLSYAQKIDRLLSNRYPSFTFSKDQPNHILGLTYTKENASFKQPMRIHPIQRVKASHHSTELTKEIASATAIRQAVLSQKEIKKVVPVKTAEDLLFYQVSWENYWPLLKYKILTSSLSELKEIYQMVEGLEYRLKSKIKEAKHFDELVELVKSKRYTRTRIQRLLCYILLNLKDEAVKNAWQHNYLHILGFSEKGQQYLQQEKKTISWPIISKVGKAQESIMALTIQSDNVYQLANAKITEQNFGKTPIRV</sequence>
<proteinExistence type="inferred from homology"/>
<evidence type="ECO:0000256" key="2">
    <source>
        <dbReference type="ARBA" id="ARBA00022694"/>
    </source>
</evidence>
<feature type="binding site" evidence="3">
    <location>
        <begin position="7"/>
        <end position="20"/>
    </location>
    <ligand>
        <name>ATP</name>
        <dbReference type="ChEBI" id="CHEBI:30616"/>
    </ligand>
</feature>
<protein>
    <recommendedName>
        <fullName evidence="3">tRNA(Met) cytidine acetate ligase</fullName>
        <ecNumber evidence="3">6.3.4.-</ecNumber>
    </recommendedName>
</protein>
<organism evidence="4 5">
    <name type="scientific">Tetragenococcus solitarius</name>
    <dbReference type="NCBI Taxonomy" id="71453"/>
    <lineage>
        <taxon>Bacteria</taxon>
        <taxon>Bacillati</taxon>
        <taxon>Bacillota</taxon>
        <taxon>Bacilli</taxon>
        <taxon>Lactobacillales</taxon>
        <taxon>Enterococcaceae</taxon>
        <taxon>Tetragenococcus</taxon>
    </lineage>
</organism>
<keyword evidence="3" id="KW-0694">RNA-binding</keyword>
<keyword evidence="3" id="KW-0067">ATP-binding</keyword>
<comment type="subcellular location">
    <subcellularLocation>
        <location evidence="3">Cytoplasm</location>
    </subcellularLocation>
</comment>
<dbReference type="RefSeq" id="WP_068708271.1">
    <property type="nucleotide sequence ID" value="NZ_BAAAXQ010000006.1"/>
</dbReference>
<keyword evidence="3" id="KW-0820">tRNA-binding</keyword>
<evidence type="ECO:0000313" key="4">
    <source>
        <dbReference type="EMBL" id="GAA3009860.1"/>
    </source>
</evidence>
<evidence type="ECO:0000256" key="1">
    <source>
        <dbReference type="ARBA" id="ARBA00022598"/>
    </source>
</evidence>
<dbReference type="EMBL" id="BAAAXQ010000006">
    <property type="protein sequence ID" value="GAA3009860.1"/>
    <property type="molecule type" value="Genomic_DNA"/>
</dbReference>
<accession>A0ABN3Y438</accession>
<comment type="catalytic activity">
    <reaction evidence="3">
        <text>cytidine(34) in elongator tRNA(Met) + acetate + ATP = N(4)-acetylcytidine(34) in elongator tRNA(Met) + AMP + diphosphate</text>
        <dbReference type="Rhea" id="RHEA:58144"/>
        <dbReference type="Rhea" id="RHEA-COMP:10693"/>
        <dbReference type="Rhea" id="RHEA-COMP:10694"/>
        <dbReference type="ChEBI" id="CHEBI:30089"/>
        <dbReference type="ChEBI" id="CHEBI:30616"/>
        <dbReference type="ChEBI" id="CHEBI:33019"/>
        <dbReference type="ChEBI" id="CHEBI:74900"/>
        <dbReference type="ChEBI" id="CHEBI:82748"/>
        <dbReference type="ChEBI" id="CHEBI:456215"/>
    </reaction>
</comment>
<keyword evidence="2 3" id="KW-0819">tRNA processing</keyword>
<dbReference type="Gene3D" id="3.40.50.620">
    <property type="entry name" value="HUPs"/>
    <property type="match status" value="1"/>
</dbReference>
<dbReference type="PANTHER" id="PTHR37825:SF1">
    <property type="entry name" value="TRNA(MET) CYTIDINE ACETATE LIGASE"/>
    <property type="match status" value="1"/>
</dbReference>
<dbReference type="Pfam" id="PF05636">
    <property type="entry name" value="HIGH_NTase1"/>
    <property type="match status" value="1"/>
</dbReference>
<feature type="binding site" evidence="3">
    <location>
        <position position="161"/>
    </location>
    <ligand>
        <name>ATP</name>
        <dbReference type="ChEBI" id="CHEBI:30616"/>
    </ligand>
</feature>
<dbReference type="InterPro" id="IPR014729">
    <property type="entry name" value="Rossmann-like_a/b/a_fold"/>
</dbReference>
<evidence type="ECO:0000256" key="3">
    <source>
        <dbReference type="HAMAP-Rule" id="MF_01539"/>
    </source>
</evidence>
<feature type="binding site" evidence="3">
    <location>
        <position position="186"/>
    </location>
    <ligand>
        <name>ATP</name>
        <dbReference type="ChEBI" id="CHEBI:30616"/>
    </ligand>
</feature>
<reference evidence="4 5" key="1">
    <citation type="journal article" date="2019" name="Int. J. Syst. Evol. Microbiol.">
        <title>The Global Catalogue of Microorganisms (GCM) 10K type strain sequencing project: providing services to taxonomists for standard genome sequencing and annotation.</title>
        <authorList>
            <consortium name="The Broad Institute Genomics Platform"/>
            <consortium name="The Broad Institute Genome Sequencing Center for Infectious Disease"/>
            <person name="Wu L."/>
            <person name="Ma J."/>
        </authorList>
    </citation>
    <scope>NUCLEOTIDE SEQUENCE [LARGE SCALE GENOMIC DNA]</scope>
    <source>
        <strain evidence="4 5">JCM 8736</strain>
    </source>
</reference>
<gene>
    <name evidence="3" type="primary">tmcAL</name>
    <name evidence="4" type="ORF">GCM10019998_02520</name>
</gene>
<dbReference type="PANTHER" id="PTHR37825">
    <property type="entry name" value="TRNA(MET) CYTIDINE ACETATE LIGASE"/>
    <property type="match status" value="1"/>
</dbReference>
<comment type="caution">
    <text evidence="3">Lacks conserved residue(s) required for the propagation of feature annotation.</text>
</comment>
<keyword evidence="5" id="KW-1185">Reference proteome</keyword>
<dbReference type="NCBIfam" id="NF010191">
    <property type="entry name" value="PRK13670.1"/>
    <property type="match status" value="1"/>
</dbReference>
<keyword evidence="3" id="KW-0547">Nucleotide-binding</keyword>
<keyword evidence="3" id="KW-0963">Cytoplasm</keyword>
<dbReference type="HAMAP" id="MF_01539">
    <property type="entry name" value="TmcAL"/>
    <property type="match status" value="1"/>
</dbReference>
<dbReference type="SUPFAM" id="SSF52374">
    <property type="entry name" value="Nucleotidylyl transferase"/>
    <property type="match status" value="1"/>
</dbReference>
<dbReference type="EC" id="6.3.4.-" evidence="3"/>
<comment type="similarity">
    <text evidence="3">Belongs to the TmcAL family.</text>
</comment>
<dbReference type="InterPro" id="IPR008513">
    <property type="entry name" value="tRNA(Met)_cyd_acetate_ligase"/>
</dbReference>
<comment type="caution">
    <text evidence="4">The sequence shown here is derived from an EMBL/GenBank/DDBJ whole genome shotgun (WGS) entry which is preliminary data.</text>
</comment>
<comment type="function">
    <text evidence="3">Catalyzes the formation of N(4)-acetylcytidine (ac(4)C) at the wobble position of elongator tRNA(Met), using acetate and ATP as substrates. First activates an acetate ion to form acetyladenylate (Ac-AMP) and then transfers the acetyl group to tRNA to form ac(4)C34.</text>
</comment>
<keyword evidence="1 3" id="KW-0436">Ligase</keyword>
<dbReference type="Proteomes" id="UP001501577">
    <property type="component" value="Unassembled WGS sequence"/>
</dbReference>